<keyword evidence="1" id="KW-1133">Transmembrane helix</keyword>
<reference evidence="2" key="1">
    <citation type="journal article" date="2020" name="Stud. Mycol.">
        <title>101 Dothideomycetes genomes: a test case for predicting lifestyles and emergence of pathogens.</title>
        <authorList>
            <person name="Haridas S."/>
            <person name="Albert R."/>
            <person name="Binder M."/>
            <person name="Bloem J."/>
            <person name="Labutti K."/>
            <person name="Salamov A."/>
            <person name="Andreopoulos B."/>
            <person name="Baker S."/>
            <person name="Barry K."/>
            <person name="Bills G."/>
            <person name="Bluhm B."/>
            <person name="Cannon C."/>
            <person name="Castanera R."/>
            <person name="Culley D."/>
            <person name="Daum C."/>
            <person name="Ezra D."/>
            <person name="Gonzalez J."/>
            <person name="Henrissat B."/>
            <person name="Kuo A."/>
            <person name="Liang C."/>
            <person name="Lipzen A."/>
            <person name="Lutzoni F."/>
            <person name="Magnuson J."/>
            <person name="Mondo S."/>
            <person name="Nolan M."/>
            <person name="Ohm R."/>
            <person name="Pangilinan J."/>
            <person name="Park H.-J."/>
            <person name="Ramirez L."/>
            <person name="Alfaro M."/>
            <person name="Sun H."/>
            <person name="Tritt A."/>
            <person name="Yoshinaga Y."/>
            <person name="Zwiers L.-H."/>
            <person name="Turgeon B."/>
            <person name="Goodwin S."/>
            <person name="Spatafora J."/>
            <person name="Crous P."/>
            <person name="Grigoriev I."/>
        </authorList>
    </citation>
    <scope>NUCLEOTIDE SEQUENCE</scope>
    <source>
        <strain evidence="2">CBS 161.51</strain>
    </source>
</reference>
<keyword evidence="3" id="KW-1185">Reference proteome</keyword>
<organism evidence="2 3">
    <name type="scientific">Clathrospora elynae</name>
    <dbReference type="NCBI Taxonomy" id="706981"/>
    <lineage>
        <taxon>Eukaryota</taxon>
        <taxon>Fungi</taxon>
        <taxon>Dikarya</taxon>
        <taxon>Ascomycota</taxon>
        <taxon>Pezizomycotina</taxon>
        <taxon>Dothideomycetes</taxon>
        <taxon>Pleosporomycetidae</taxon>
        <taxon>Pleosporales</taxon>
        <taxon>Diademaceae</taxon>
        <taxon>Clathrospora</taxon>
    </lineage>
</organism>
<dbReference type="AlphaFoldDB" id="A0A6A5SIH9"/>
<evidence type="ECO:0000256" key="1">
    <source>
        <dbReference type="SAM" id="Phobius"/>
    </source>
</evidence>
<dbReference type="EMBL" id="ML976086">
    <property type="protein sequence ID" value="KAF1939189.1"/>
    <property type="molecule type" value="Genomic_DNA"/>
</dbReference>
<gene>
    <name evidence="2" type="ORF">EJ02DRAFT_263894</name>
</gene>
<sequence>MLFTEPWESARVTGSREGVISVFGAVLNFFFTIQYLLLHRYTRSFNLHTHDFGIVATWSCSCRPGARRADPAASLLVLYSWPIPSRHLHQTQSEYCIPDKPAWFRP</sequence>
<keyword evidence="1" id="KW-0472">Membrane</keyword>
<proteinExistence type="predicted"/>
<evidence type="ECO:0000313" key="3">
    <source>
        <dbReference type="Proteomes" id="UP000800038"/>
    </source>
</evidence>
<protein>
    <submittedName>
        <fullName evidence="2">Uncharacterized protein</fullName>
    </submittedName>
</protein>
<name>A0A6A5SIH9_9PLEO</name>
<keyword evidence="1" id="KW-0812">Transmembrane</keyword>
<dbReference type="Proteomes" id="UP000800038">
    <property type="component" value="Unassembled WGS sequence"/>
</dbReference>
<evidence type="ECO:0000313" key="2">
    <source>
        <dbReference type="EMBL" id="KAF1939189.1"/>
    </source>
</evidence>
<accession>A0A6A5SIH9</accession>
<feature type="transmembrane region" description="Helical" evidence="1">
    <location>
        <begin position="20"/>
        <end position="38"/>
    </location>
</feature>